<sequence length="1382" mass="152908">MHGYLCWCILLGYLYVSALSLGSGKYRGRGTGSEGWLHDFAPAVSYGSERSITKHFKRSDFSFPYNNSVSCEDLKGVGSFNTTCLLNSNLYLNSDLYIYGTGNLEILPHVSIGCHVQGCIIVFNMSGNVNVGQYATVHAGSIVFSAANLTLEQNSSINTTSLGGSPPPQTSGTPVGYDGAGGGHGGRGASCLKNNLTSFWGGDVYAWSSLSEPSSYGSKGGGTSPEKPFGGNGGGRVKLIVKEILYLNGSLTAEGGDGGPKGGGGSGGSVFIHAVKLPLPAPPAPCATHPVMAIPTNRTVIYPSYLPHPSHLGLGTSKVDRLPALGGRRGSNGRNSNSSTSKETRKSRDRDSEPARLALRPQLRESWRRNYGHRVNSQAGRARVVEWVGVKDKRGPKTDELLKLVPNQTQISGPKPLVQDRVDLVTDQEPIEYRSDVDDPQEAFGEDDPVGQSQVNCDSQLDVQKSVEDEAAALAIKTTMLSRPCDIVEADGVSNTSSDVEELVPVDTSSLSLVRVDLAKEVLAPHWVEGDVREMGACLGQDLVDHPGSLDIEFGLRPAVNFLQVVAESEIEVEPQSPLVCTPLTEVLNAVNTAGGILLLWDKRVLERTDSKVGAFSVSCCWKSIIDGFEWVGTGLYGPSRNELRAKLWEELQGVRQQWPHPWSVFGDFNVVKIWWTTWCNGLDKSSMSRIDRVLVSSDWEEHYPDAVQKLLSRPISDHSPILLEAGGMSRGKSSFKFENMWLKVPDFVERVCGWWSSYSYDGTPNFVLAKKLKALKGDLKVWNKEVFGDVGIKRQQLEGELQALDEKESLTSLSSAEQLRRDGCKSELASVAHMEEVSWRQKSRVLWLKEGDNNNTKFFHKMANFHRRYNYMEWVEVDGVIFEVEPEVQEEKVVLEQNFGKDEVIQVVKDLQGDKALVHTYCKFERSLNASFIALIPKKQNASNICDFWLISLIESVYKLLAKVLANRLKGVLDSLISESQDAFVGGRKILDSVLIANECLDSRIKSRLPRVICKLDIENAYDHVNWSCLLYLLERMGFGIRWGRWIEAWGSVLSSFVPASHGSFEQDVTESGDGGAHLRSRAVALYPDGPYLLQGGYWVLVVKYGTALGGWCTNPIRGTYGCGLWKGIMSGWGVYSQHVEMVVGQGNRVRFWKDKWCGDTILMDRLGERFPWESIWAVKAPPRVAFFIWTAAWGRILTCDNLMRRGFTMAGWRCMCCCDGETVDHLLMHCTTAYAIWSFVFKSFASSLPGNSSYLFRHSNQPLVIFSRTFSDKEILGLLTVSSVFVDFLTTVGSLLISALRIEVALFCAHGAFRVPEDLFLDKHEMSQLVSFPSSEVPHPTPSSLLSPHLPLSPRAFDFTHVLKVLVWFLSFEFKMGFVI</sequence>
<accession>A0A2N9GEI1</accession>
<comment type="subcellular location">
    <subcellularLocation>
        <location evidence="2">Endomembrane system</location>
        <topology evidence="2">Multi-pass membrane protein</topology>
    </subcellularLocation>
</comment>
<evidence type="ECO:0000256" key="1">
    <source>
        <dbReference type="ARBA" id="ARBA00002501"/>
    </source>
</evidence>
<dbReference type="Pfam" id="PF03372">
    <property type="entry name" value="Exo_endo_phos"/>
    <property type="match status" value="1"/>
</dbReference>
<evidence type="ECO:0000256" key="6">
    <source>
        <dbReference type="ARBA" id="ARBA00023136"/>
    </source>
</evidence>
<evidence type="ECO:0000313" key="12">
    <source>
        <dbReference type="EMBL" id="SPD00996.1"/>
    </source>
</evidence>
<evidence type="ECO:0000256" key="3">
    <source>
        <dbReference type="ARBA" id="ARBA00006483"/>
    </source>
</evidence>
<dbReference type="Pfam" id="PF13966">
    <property type="entry name" value="zf-RVT"/>
    <property type="match status" value="1"/>
</dbReference>
<comment type="function">
    <text evidence="1">May be involved in both secretory and endocytic intracellular trafficking in the endosomal/prevacuolar compartments.</text>
</comment>
<evidence type="ECO:0008006" key="13">
    <source>
        <dbReference type="Google" id="ProtNLM"/>
    </source>
</evidence>
<comment type="similarity">
    <text evidence="3">Belongs to the PRA1 family.</text>
</comment>
<evidence type="ECO:0000256" key="7">
    <source>
        <dbReference type="SAM" id="MobiDB-lite"/>
    </source>
</evidence>
<evidence type="ECO:0000256" key="4">
    <source>
        <dbReference type="ARBA" id="ARBA00022692"/>
    </source>
</evidence>
<evidence type="ECO:0000256" key="8">
    <source>
        <dbReference type="SAM" id="SignalP"/>
    </source>
</evidence>
<dbReference type="InterPro" id="IPR026960">
    <property type="entry name" value="RVT-Znf"/>
</dbReference>
<evidence type="ECO:0000259" key="10">
    <source>
        <dbReference type="Pfam" id="PF03372"/>
    </source>
</evidence>
<feature type="compositionally biased region" description="Low complexity" evidence="7">
    <location>
        <begin position="159"/>
        <end position="177"/>
    </location>
</feature>
<keyword evidence="4" id="KW-0812">Transmembrane</keyword>
<evidence type="ECO:0000259" key="11">
    <source>
        <dbReference type="Pfam" id="PF13966"/>
    </source>
</evidence>
<protein>
    <recommendedName>
        <fullName evidence="13">Reverse transcriptase domain-containing protein</fullName>
    </recommendedName>
</protein>
<evidence type="ECO:0000256" key="2">
    <source>
        <dbReference type="ARBA" id="ARBA00004127"/>
    </source>
</evidence>
<organism evidence="12">
    <name type="scientific">Fagus sylvatica</name>
    <name type="common">Beechnut</name>
    <dbReference type="NCBI Taxonomy" id="28930"/>
    <lineage>
        <taxon>Eukaryota</taxon>
        <taxon>Viridiplantae</taxon>
        <taxon>Streptophyta</taxon>
        <taxon>Embryophyta</taxon>
        <taxon>Tracheophyta</taxon>
        <taxon>Spermatophyta</taxon>
        <taxon>Magnoliopsida</taxon>
        <taxon>eudicotyledons</taxon>
        <taxon>Gunneridae</taxon>
        <taxon>Pentapetalae</taxon>
        <taxon>rosids</taxon>
        <taxon>fabids</taxon>
        <taxon>Fagales</taxon>
        <taxon>Fagaceae</taxon>
        <taxon>Fagus</taxon>
    </lineage>
</organism>
<feature type="region of interest" description="Disordered" evidence="7">
    <location>
        <begin position="215"/>
        <end position="234"/>
    </location>
</feature>
<keyword evidence="8" id="KW-0732">Signal</keyword>
<feature type="domain" description="Reverse transcriptase" evidence="9">
    <location>
        <begin position="938"/>
        <end position="1056"/>
    </location>
</feature>
<feature type="domain" description="Reverse transcriptase zinc-binding" evidence="11">
    <location>
        <begin position="1169"/>
        <end position="1239"/>
    </location>
</feature>
<feature type="domain" description="Endonuclease/exonuclease/phosphatase" evidence="10">
    <location>
        <begin position="631"/>
        <end position="719"/>
    </location>
</feature>
<feature type="chain" id="PRO_5014867174" description="Reverse transcriptase domain-containing protein" evidence="8">
    <location>
        <begin position="19"/>
        <end position="1382"/>
    </location>
</feature>
<dbReference type="EMBL" id="OIVN01002146">
    <property type="protein sequence ID" value="SPD00996.1"/>
    <property type="molecule type" value="Genomic_DNA"/>
</dbReference>
<dbReference type="GO" id="GO:0005783">
    <property type="term" value="C:endoplasmic reticulum"/>
    <property type="evidence" value="ECO:0007669"/>
    <property type="project" value="UniProtKB-ARBA"/>
</dbReference>
<dbReference type="Pfam" id="PF00078">
    <property type="entry name" value="RVT_1"/>
    <property type="match status" value="1"/>
</dbReference>
<evidence type="ECO:0000259" key="9">
    <source>
        <dbReference type="Pfam" id="PF00078"/>
    </source>
</evidence>
<proteinExistence type="inferred from homology"/>
<dbReference type="Gene3D" id="3.60.10.10">
    <property type="entry name" value="Endonuclease/exonuclease/phosphatase"/>
    <property type="match status" value="1"/>
</dbReference>
<dbReference type="InterPro" id="IPR005135">
    <property type="entry name" value="Endo/exonuclease/phosphatase"/>
</dbReference>
<feature type="compositionally biased region" description="Basic and acidic residues" evidence="7">
    <location>
        <begin position="342"/>
        <end position="354"/>
    </location>
</feature>
<gene>
    <name evidence="12" type="ORF">FSB_LOCUS28878</name>
</gene>
<feature type="region of interest" description="Disordered" evidence="7">
    <location>
        <begin position="312"/>
        <end position="361"/>
    </location>
</feature>
<dbReference type="InterPro" id="IPR004895">
    <property type="entry name" value="Prenylated_rab_accept_PRA1"/>
</dbReference>
<dbReference type="GO" id="GO:0016192">
    <property type="term" value="P:vesicle-mediated transport"/>
    <property type="evidence" value="ECO:0007669"/>
    <property type="project" value="UniProtKB-ARBA"/>
</dbReference>
<dbReference type="PANTHER" id="PTHR31513:SF2">
    <property type="entry name" value="MRAZ"/>
    <property type="match status" value="1"/>
</dbReference>
<dbReference type="GO" id="GO:0003824">
    <property type="term" value="F:catalytic activity"/>
    <property type="evidence" value="ECO:0007669"/>
    <property type="project" value="InterPro"/>
</dbReference>
<keyword evidence="5" id="KW-1133">Transmembrane helix</keyword>
<dbReference type="InterPro" id="IPR036691">
    <property type="entry name" value="Endo/exonu/phosph_ase_sf"/>
</dbReference>
<evidence type="ECO:0000256" key="5">
    <source>
        <dbReference type="ARBA" id="ARBA00022989"/>
    </source>
</evidence>
<feature type="region of interest" description="Disordered" evidence="7">
    <location>
        <begin position="157"/>
        <end position="179"/>
    </location>
</feature>
<dbReference type="PANTHER" id="PTHR31513">
    <property type="entry name" value="EPHRIN TYPE-B RECEPTOR"/>
    <property type="match status" value="1"/>
</dbReference>
<name>A0A2N9GEI1_FAGSY</name>
<dbReference type="SUPFAM" id="SSF56219">
    <property type="entry name" value="DNase I-like"/>
    <property type="match status" value="1"/>
</dbReference>
<dbReference type="Pfam" id="PF03208">
    <property type="entry name" value="PRA1"/>
    <property type="match status" value="1"/>
</dbReference>
<feature type="signal peptide" evidence="8">
    <location>
        <begin position="1"/>
        <end position="18"/>
    </location>
</feature>
<reference evidence="12" key="1">
    <citation type="submission" date="2018-02" db="EMBL/GenBank/DDBJ databases">
        <authorList>
            <person name="Cohen D.B."/>
            <person name="Kent A.D."/>
        </authorList>
    </citation>
    <scope>NUCLEOTIDE SEQUENCE</scope>
</reference>
<dbReference type="InterPro" id="IPR000477">
    <property type="entry name" value="RT_dom"/>
</dbReference>
<keyword evidence="6" id="KW-0472">Membrane</keyword>